<dbReference type="Gene3D" id="3.40.50.300">
    <property type="entry name" value="P-loop containing nucleotide triphosphate hydrolases"/>
    <property type="match status" value="1"/>
</dbReference>
<feature type="region of interest" description="Disordered" evidence="2">
    <location>
        <begin position="934"/>
        <end position="964"/>
    </location>
</feature>
<evidence type="ECO:0000313" key="5">
    <source>
        <dbReference type="Proteomes" id="UP000829685"/>
    </source>
</evidence>
<dbReference type="Pfam" id="PF24883">
    <property type="entry name" value="NPHP3_N"/>
    <property type="match status" value="1"/>
</dbReference>
<name>A0A9P9WKV8_9PEZI</name>
<keyword evidence="1" id="KW-0677">Repeat</keyword>
<dbReference type="Proteomes" id="UP000829685">
    <property type="component" value="Unassembled WGS sequence"/>
</dbReference>
<feature type="domain" description="Nephrocystin 3-like N-terminal" evidence="3">
    <location>
        <begin position="196"/>
        <end position="365"/>
    </location>
</feature>
<comment type="caution">
    <text evidence="4">The sequence shown here is derived from an EMBL/GenBank/DDBJ whole genome shotgun (WGS) entry which is preliminary data.</text>
</comment>
<dbReference type="InterPro" id="IPR056884">
    <property type="entry name" value="NPHP3-like_N"/>
</dbReference>
<evidence type="ECO:0000256" key="2">
    <source>
        <dbReference type="SAM" id="MobiDB-lite"/>
    </source>
</evidence>
<evidence type="ECO:0000313" key="4">
    <source>
        <dbReference type="EMBL" id="KAI1868321.1"/>
    </source>
</evidence>
<dbReference type="PANTHER" id="PTHR10039:SF16">
    <property type="entry name" value="GPI INOSITOL-DEACYLASE"/>
    <property type="match status" value="1"/>
</dbReference>
<feature type="compositionally biased region" description="Basic and acidic residues" evidence="2">
    <location>
        <begin position="954"/>
        <end position="964"/>
    </location>
</feature>
<sequence length="964" mass="109897">MTDVILAPQIAALINQAGDLVMSCCDFMGRVLDAPDDVKEVRNEVAAFQNDIRSLESFVLNNSDDFKDVMNLSSSNGTLETAKSIIDDLAKYLDLKRSFPPAPAKLGRFQLDKMMWLMKSDHIHKFLDKLKSCRESVNLTLTTLLTKQVKKIENEVTQIGCRLTDQEKRRILAWFHVNDSYMRTMHANKRLQYEQNTCEWMHRNPEWAKWLSGPRCGHGHCRYIHIEGIPGAGKTVLASYLIEKSAEHCRSLGSTYYYCHYTRAQDETIPLLQRTIKDLMGQLAISMGARYIPKRMRERYDVDTELDTQDLLACLEDVSCQFEDGVRIIVDALDESRGRDNLLRVLITIGTDDRFRNVSLLTTSRIEPDIVESVQKLGHLCTIISMANPDVRADIRKVVHSELTKRHWTPKFTKEVEDKLVNGSKGMFRWVACQLDLLKRLEQRYISDEQVIRGKLQDLPDDIFKTYERILLEIPEDHKEFARTALALICSKSHDIPTAEILVEASLHYVPYGNITKYNVAALSKICGCLINVNALNKTPDSVFNRDNEGVVFSRVSLAHYTVKEYLFHPDTAKGPAKFFALEEKNLKTVYMTVVFNGLSHFRPGGGTAKKDPVTRFDEFCLQETERFLRSRERACVLDNDKLTSIVISSLKPCAPHAAFLKLQRGISRVMRDYFSTWNAMIHQLEIQPLGEAEVTDPVGVLVNLVHLRWNEMAERYLEHPDIKGLPRRTRDKLWTTTFKFKGNEYEHETLLMLCVRKRLISFLELFTRKGAYFDEESEILFAAMYDPYRHNSSVALALRMLRTMLDLGSGAKPDPTPSRPGGRYPPPEEASTLKAQFAFTPLQVATVILEYDLVEALLDGGANPNGVGTRNGQIPHDYHDNPDGPDCKYLCKMGLKTPLDICRLTQPPWANPGEKEALVASKRCDIERLLKRWGAEEPEDSEDSESGEVDGMDIDRELIDLTS</sequence>
<dbReference type="EMBL" id="JAFIMR010000017">
    <property type="protein sequence ID" value="KAI1868321.1"/>
    <property type="molecule type" value="Genomic_DNA"/>
</dbReference>
<keyword evidence="5" id="KW-1185">Reference proteome</keyword>
<proteinExistence type="predicted"/>
<organism evidence="4 5">
    <name type="scientific">Neoarthrinium moseri</name>
    <dbReference type="NCBI Taxonomy" id="1658444"/>
    <lineage>
        <taxon>Eukaryota</taxon>
        <taxon>Fungi</taxon>
        <taxon>Dikarya</taxon>
        <taxon>Ascomycota</taxon>
        <taxon>Pezizomycotina</taxon>
        <taxon>Sordariomycetes</taxon>
        <taxon>Xylariomycetidae</taxon>
        <taxon>Amphisphaeriales</taxon>
        <taxon>Apiosporaceae</taxon>
        <taxon>Neoarthrinium</taxon>
    </lineage>
</organism>
<protein>
    <recommendedName>
        <fullName evidence="3">Nephrocystin 3-like N-terminal domain-containing protein</fullName>
    </recommendedName>
</protein>
<feature type="compositionally biased region" description="Acidic residues" evidence="2">
    <location>
        <begin position="937"/>
        <end position="953"/>
    </location>
</feature>
<reference evidence="4" key="1">
    <citation type="submission" date="2021-03" db="EMBL/GenBank/DDBJ databases">
        <title>Revisited historic fungal species revealed as producer of novel bioactive compounds through whole genome sequencing and comparative genomics.</title>
        <authorList>
            <person name="Vignolle G.A."/>
            <person name="Hochenegger N."/>
            <person name="Mach R.L."/>
            <person name="Mach-Aigner A.R."/>
            <person name="Javad Rahimi M."/>
            <person name="Salim K.A."/>
            <person name="Chan C.M."/>
            <person name="Lim L.B.L."/>
            <person name="Cai F."/>
            <person name="Druzhinina I.S."/>
            <person name="U'Ren J.M."/>
            <person name="Derntl C."/>
        </authorList>
    </citation>
    <scope>NUCLEOTIDE SEQUENCE</scope>
    <source>
        <strain evidence="4">TUCIM 5799</strain>
    </source>
</reference>
<gene>
    <name evidence="4" type="ORF">JX265_007144</name>
</gene>
<evidence type="ECO:0000256" key="1">
    <source>
        <dbReference type="ARBA" id="ARBA00022737"/>
    </source>
</evidence>
<dbReference type="InterPro" id="IPR027417">
    <property type="entry name" value="P-loop_NTPase"/>
</dbReference>
<accession>A0A9P9WKV8</accession>
<evidence type="ECO:0000259" key="3">
    <source>
        <dbReference type="Pfam" id="PF24883"/>
    </source>
</evidence>
<dbReference type="SUPFAM" id="SSF52540">
    <property type="entry name" value="P-loop containing nucleoside triphosphate hydrolases"/>
    <property type="match status" value="1"/>
</dbReference>
<dbReference type="AlphaFoldDB" id="A0A9P9WKV8"/>
<dbReference type="PANTHER" id="PTHR10039">
    <property type="entry name" value="AMELOGENIN"/>
    <property type="match status" value="1"/>
</dbReference>